<keyword evidence="2" id="KW-1185">Reference proteome</keyword>
<dbReference type="OrthoDB" id="4359454at2759"/>
<comment type="caution">
    <text evidence="1">The sequence shown here is derived from an EMBL/GenBank/DDBJ whole genome shotgun (WGS) entry which is preliminary data.</text>
</comment>
<evidence type="ECO:0000313" key="2">
    <source>
        <dbReference type="Proteomes" id="UP000037696"/>
    </source>
</evidence>
<gene>
    <name evidence="1" type="ORF">ACN38_g3733</name>
</gene>
<name>A0A0M8P4L9_9EURO</name>
<evidence type="ECO:0000313" key="1">
    <source>
        <dbReference type="EMBL" id="KOS45326.1"/>
    </source>
</evidence>
<organism evidence="1 2">
    <name type="scientific">Penicillium nordicum</name>
    <dbReference type="NCBI Taxonomy" id="229535"/>
    <lineage>
        <taxon>Eukaryota</taxon>
        <taxon>Fungi</taxon>
        <taxon>Dikarya</taxon>
        <taxon>Ascomycota</taxon>
        <taxon>Pezizomycotina</taxon>
        <taxon>Eurotiomycetes</taxon>
        <taxon>Eurotiomycetidae</taxon>
        <taxon>Eurotiales</taxon>
        <taxon>Aspergillaceae</taxon>
        <taxon>Penicillium</taxon>
    </lineage>
</organism>
<dbReference type="Proteomes" id="UP000037696">
    <property type="component" value="Unassembled WGS sequence"/>
</dbReference>
<dbReference type="STRING" id="229535.A0A0M8P4L9"/>
<dbReference type="AlphaFoldDB" id="A0A0M8P4L9"/>
<protein>
    <submittedName>
        <fullName evidence="1">Uncharacterized protein</fullName>
    </submittedName>
</protein>
<dbReference type="EMBL" id="LHQQ01000045">
    <property type="protein sequence ID" value="KOS45326.1"/>
    <property type="molecule type" value="Genomic_DNA"/>
</dbReference>
<reference evidence="1 2" key="1">
    <citation type="submission" date="2015-08" db="EMBL/GenBank/DDBJ databases">
        <title>Genome sequencing of Penicillium nordicum.</title>
        <authorList>
            <person name="Nguyen H.D."/>
            <person name="Seifert K.A."/>
        </authorList>
    </citation>
    <scope>NUCLEOTIDE SEQUENCE [LARGE SCALE GENOMIC DNA]</scope>
    <source>
        <strain evidence="1 2">DAOMC 185683</strain>
    </source>
</reference>
<sequence length="263" mass="29521">MLEVSGRSSFSKLDIARLGVFVKTFDPNDKDFLASEQCLFKPIFKEDIKLWKISAAEAAVVRNNLDIPELGPVSQHLPTWNITVATQQVFHFIMAQFLFRRRGKTSLRDTFGWNGIDHEEFYGGNQGFLHSPSGRCKGVDTPGWRTCLLEEWWDGEILAGPSVRFIVCTDGIAEEDSLLLSELGAVAQVIAFRRTQPEFQTSLLFPVLMVSLFGPRHGRIVQACYDRRGVGSSFESPKFSASQTGVMQNSIHSFDSGRVTRPR</sequence>
<proteinExistence type="predicted"/>
<accession>A0A0M8P4L9</accession>